<dbReference type="PANTHER" id="PTHR18964">
    <property type="entry name" value="ROK (REPRESSOR, ORF, KINASE) FAMILY"/>
    <property type="match status" value="1"/>
</dbReference>
<name>A0A2K8SE40_9MOLU</name>
<dbReference type="Gene3D" id="3.30.420.40">
    <property type="match status" value="2"/>
</dbReference>
<dbReference type="Proteomes" id="UP000231823">
    <property type="component" value="Chromosome"/>
</dbReference>
<reference evidence="2 3" key="1">
    <citation type="submission" date="2017-12" db="EMBL/GenBank/DDBJ databases">
        <title>Complete genome sequence of Spiroplasma floricola 23-6 (ATCC 29989).</title>
        <authorList>
            <person name="Tsai Y.-M."/>
            <person name="Wu P.-S."/>
            <person name="Lo W.-S."/>
            <person name="Kuo C.-H."/>
        </authorList>
    </citation>
    <scope>NUCLEOTIDE SEQUENCE [LARGE SCALE GENOMIC DNA]</scope>
    <source>
        <strain evidence="2 3">23-6</strain>
    </source>
</reference>
<protein>
    <submittedName>
        <fullName evidence="2">Glucokinase</fullName>
    </submittedName>
</protein>
<dbReference type="InterPro" id="IPR000600">
    <property type="entry name" value="ROK"/>
</dbReference>
<proteinExistence type="inferred from homology"/>
<gene>
    <name evidence="2" type="primary">glk</name>
    <name evidence="2" type="ORF">SFLOR_v1c04460</name>
</gene>
<dbReference type="AlphaFoldDB" id="A0A2K8SE40"/>
<evidence type="ECO:0000256" key="1">
    <source>
        <dbReference type="ARBA" id="ARBA00006479"/>
    </source>
</evidence>
<evidence type="ECO:0000313" key="2">
    <source>
        <dbReference type="EMBL" id="AUB31498.1"/>
    </source>
</evidence>
<dbReference type="Pfam" id="PF00480">
    <property type="entry name" value="ROK"/>
    <property type="match status" value="1"/>
</dbReference>
<keyword evidence="2" id="KW-0418">Kinase</keyword>
<dbReference type="EMBL" id="CP025057">
    <property type="protein sequence ID" value="AUB31498.1"/>
    <property type="molecule type" value="Genomic_DNA"/>
</dbReference>
<comment type="similarity">
    <text evidence="1">Belongs to the ROK (NagC/XylR) family.</text>
</comment>
<evidence type="ECO:0000313" key="3">
    <source>
        <dbReference type="Proteomes" id="UP000231823"/>
    </source>
</evidence>
<organism evidence="2 3">
    <name type="scientific">Spiroplasma floricola 23-6</name>
    <dbReference type="NCBI Taxonomy" id="1336749"/>
    <lineage>
        <taxon>Bacteria</taxon>
        <taxon>Bacillati</taxon>
        <taxon>Mycoplasmatota</taxon>
        <taxon>Mollicutes</taxon>
        <taxon>Entomoplasmatales</taxon>
        <taxon>Spiroplasmataceae</taxon>
        <taxon>Spiroplasma</taxon>
    </lineage>
</organism>
<dbReference type="GO" id="GO:0016301">
    <property type="term" value="F:kinase activity"/>
    <property type="evidence" value="ECO:0007669"/>
    <property type="project" value="UniProtKB-KW"/>
</dbReference>
<dbReference type="SUPFAM" id="SSF53067">
    <property type="entry name" value="Actin-like ATPase domain"/>
    <property type="match status" value="1"/>
</dbReference>
<dbReference type="PANTHER" id="PTHR18964:SF149">
    <property type="entry name" value="BIFUNCTIONAL UDP-N-ACETYLGLUCOSAMINE 2-EPIMERASE_N-ACETYLMANNOSAMINE KINASE"/>
    <property type="match status" value="1"/>
</dbReference>
<keyword evidence="3" id="KW-1185">Reference proteome</keyword>
<dbReference type="InterPro" id="IPR043129">
    <property type="entry name" value="ATPase_NBD"/>
</dbReference>
<dbReference type="KEGG" id="sfz:SFLOR_v1c04460"/>
<sequence length="312" mass="35018">MNEIRVGVDIGGTHIKYAFIKENEIIYKNKLDTPKKDIIEFIFEQINISLEKENINYDDVLSISLTIPGIIFKTGNATSVNLGWDNYPALQEAKEIFKNKKIAILNDAKAAVYGEYVHGLKMKKPNVLMYTIGTGIGSGTIINKQLYLGNNTGMVGEVHGGSFQNKKDCKCGQGGCVEAVSGAQNIERILNERKNELRLKDSELLKKEKVSIKDLKNEILSDNQQIYDIFYENLLPLTDHMATMIHMFDFDVIVIGGGVSKLGDYILKIIEKQIKSKILKPYWEALDLRLAKLQNDAGIIGVVEYLKNNLEG</sequence>
<dbReference type="OrthoDB" id="9810372at2"/>
<keyword evidence="2" id="KW-0808">Transferase</keyword>
<accession>A0A2K8SE40</accession>
<dbReference type="RefSeq" id="WP_100916489.1">
    <property type="nucleotide sequence ID" value="NZ_CP025057.1"/>
</dbReference>